<dbReference type="RefSeq" id="YP_009481402.1">
    <property type="nucleotide sequence ID" value="NC_037665.1"/>
</dbReference>
<gene>
    <name evidence="4" type="ORF">pmac_cds_718</name>
</gene>
<accession>A0A2U7UG16</accession>
<dbReference type="GeneID" id="36841861"/>
<dbReference type="InterPro" id="IPR027417">
    <property type="entry name" value="P-loop_NTPase"/>
</dbReference>
<dbReference type="PANTHER" id="PTHR34726">
    <property type="entry name" value="GBP DOMAIN-CONTAINING PROTEIN"/>
    <property type="match status" value="1"/>
</dbReference>
<feature type="transmembrane region" description="Helical" evidence="2">
    <location>
        <begin position="59"/>
        <end position="80"/>
    </location>
</feature>
<evidence type="ECO:0000259" key="3">
    <source>
        <dbReference type="Pfam" id="PF01926"/>
    </source>
</evidence>
<evidence type="ECO:0000313" key="4">
    <source>
        <dbReference type="EMBL" id="AVK77406.1"/>
    </source>
</evidence>
<dbReference type="InterPro" id="IPR006073">
    <property type="entry name" value="GTP-bd"/>
</dbReference>
<dbReference type="Proteomes" id="UP000249758">
    <property type="component" value="Segment"/>
</dbReference>
<keyword evidence="2" id="KW-1133">Transmembrane helix</keyword>
<dbReference type="Pfam" id="PF01926">
    <property type="entry name" value="MMR_HSR1"/>
    <property type="match status" value="1"/>
</dbReference>
<feature type="domain" description="G" evidence="3">
    <location>
        <begin position="195"/>
        <end position="299"/>
    </location>
</feature>
<feature type="region of interest" description="Disordered" evidence="1">
    <location>
        <begin position="1"/>
        <end position="45"/>
    </location>
</feature>
<evidence type="ECO:0000256" key="2">
    <source>
        <dbReference type="SAM" id="Phobius"/>
    </source>
</evidence>
<dbReference type="PANTHER" id="PTHR34726:SF3">
    <property type="entry name" value="GUANYLATE-BINDING PROTEIN N-TERMINAL DOMAIN-CONTAINING PROTEIN-RELATED"/>
    <property type="match status" value="1"/>
</dbReference>
<proteinExistence type="predicted"/>
<protein>
    <submittedName>
        <fullName evidence="4">RecA-like NTPases incomplete domain containing protein</fullName>
    </submittedName>
</protein>
<dbReference type="EMBL" id="MG011691">
    <property type="protein sequence ID" value="AVK77406.1"/>
    <property type="molecule type" value="Genomic_DNA"/>
</dbReference>
<keyword evidence="2" id="KW-0812">Transmembrane</keyword>
<organism evidence="4">
    <name type="scientific">Pandoravirus macleodensis</name>
    <dbReference type="NCBI Taxonomy" id="2107707"/>
    <lineage>
        <taxon>Viruses</taxon>
        <taxon>Pandoravirus</taxon>
    </lineage>
</organism>
<dbReference type="KEGG" id="vg:36841861"/>
<sequence length="664" mass="70905">MSALDTSNTLASGSGETGPATTTASQVPSEAMTRPKKDDAPPRAPLAAIDPKARARFGLFINLAVVVVAVVMGLAVTAFIGDSVAAASSLDLHDKVFISAGLNIIAVVVVMAGAVSMGAALRRFRERTSAADVATDGDLYDLVFDVDEGFRHFVQHGWAVRAPTRRPEIVRALLERAGVPAVGAAGAGLRRGKIVAFVGRFGAGKTFALNGLYRTHFASGSLQHTKGVSLKWLDDSQMVLLDTNGGLMPVSVGSDEALADRRMTEMFTQELVLAMADHVVVVVNELTSNDQEYIDALARKMSQSKRTDLFVLHNFANAADLAEVDTLWQRRVEQPYSSVGHAERFEEDDDGAARGRSASAADAQRYFMSQSHGVRVCHMRLGREGTPAGAALNARTYRMLRAKLQALVPSRAFDPCTAVDDYARRAFPSYLDGPVDLAWRAVGAFAGDEVSGADPDVVCRLCNVPPLPTSKAIAAAKRADMLAASSSSSSAMSSLAASGLNLRMKLTYAHMGIGVGVAAPDFEAPIDVVDHGDRLVVHIDAPGIDKITAKVRTPPGDAEQFVEVVGRRDRDHHMGRPDSVSLLGQLAAVPLPDLDPDAISTRTAQLVWPTPQPRRFGNLYAKIAMPPGSRFDRASLTMDMGVVRFVIQRQTDDVEATASVPARD</sequence>
<feature type="compositionally biased region" description="Polar residues" evidence="1">
    <location>
        <begin position="1"/>
        <end position="28"/>
    </location>
</feature>
<dbReference type="SUPFAM" id="SSF52540">
    <property type="entry name" value="P-loop containing nucleoside triphosphate hydrolases"/>
    <property type="match status" value="1"/>
</dbReference>
<feature type="transmembrane region" description="Helical" evidence="2">
    <location>
        <begin position="100"/>
        <end position="121"/>
    </location>
</feature>
<dbReference type="Gene3D" id="3.40.50.300">
    <property type="entry name" value="P-loop containing nucleotide triphosphate hydrolases"/>
    <property type="match status" value="1"/>
</dbReference>
<name>A0A2U7UG16_9VIRU</name>
<evidence type="ECO:0000256" key="1">
    <source>
        <dbReference type="SAM" id="MobiDB-lite"/>
    </source>
</evidence>
<reference evidence="4" key="1">
    <citation type="journal article" date="2018" name="Nat. Commun.">
        <title>Diversity and evolution of the emerging Pandoraviridae family.</title>
        <authorList>
            <person name="Legendre M."/>
            <person name="Fabre E."/>
            <person name="Poirot O."/>
            <person name="Jeudy S."/>
            <person name="Lartigue A."/>
            <person name="Alempic J.M."/>
            <person name="Beucher L."/>
            <person name="Philippe N."/>
            <person name="Bertaux L."/>
            <person name="Christo-Foroux E."/>
            <person name="Labadie K."/>
            <person name="Coute Y."/>
            <person name="Abergel C."/>
            <person name="Claverie J.M."/>
        </authorList>
    </citation>
    <scope>NUCLEOTIDE SEQUENCE [LARGE SCALE GENOMIC DNA]</scope>
    <source>
        <strain evidence="4">Macleodensis</strain>
    </source>
</reference>
<dbReference type="GO" id="GO:0005525">
    <property type="term" value="F:GTP binding"/>
    <property type="evidence" value="ECO:0007669"/>
    <property type="project" value="InterPro"/>
</dbReference>
<keyword evidence="2" id="KW-0472">Membrane</keyword>